<dbReference type="EMBL" id="FUXB01000022">
    <property type="protein sequence ID" value="SKA25859.1"/>
    <property type="molecule type" value="Genomic_DNA"/>
</dbReference>
<dbReference type="OrthoDB" id="5865913at2"/>
<dbReference type="PIRSF" id="PIRSF004525">
    <property type="entry name" value="Pilin_peptidase-dep_B_prd"/>
    <property type="match status" value="1"/>
</dbReference>
<dbReference type="InterPro" id="IPR016419">
    <property type="entry name" value="Prepilin_Pept-dep_B_prd"/>
</dbReference>
<name>A0A1T4SCA7_VIBCI</name>
<dbReference type="Proteomes" id="UP000190834">
    <property type="component" value="Unassembled WGS sequence"/>
</dbReference>
<feature type="transmembrane region" description="Helical" evidence="1">
    <location>
        <begin position="20"/>
        <end position="38"/>
    </location>
</feature>
<dbReference type="RefSeq" id="WP_078927507.1">
    <property type="nucleotide sequence ID" value="NZ_FUXB01000022.1"/>
</dbReference>
<gene>
    <name evidence="2" type="ORF">SAMN02745782_03183</name>
</gene>
<dbReference type="STRING" id="1123491.SAMN02745782_03183"/>
<dbReference type="AlphaFoldDB" id="A0A1T4SCA7"/>
<accession>A0A1T4SCA7</accession>
<evidence type="ECO:0000313" key="3">
    <source>
        <dbReference type="Proteomes" id="UP000190834"/>
    </source>
</evidence>
<dbReference type="GeneID" id="70584139"/>
<protein>
    <submittedName>
        <fullName evidence="2">Type IV pilus assembly protein PilW</fullName>
    </submittedName>
</protein>
<reference evidence="3" key="1">
    <citation type="submission" date="2017-02" db="EMBL/GenBank/DDBJ databases">
        <authorList>
            <person name="Varghese N."/>
            <person name="Submissions S."/>
        </authorList>
    </citation>
    <scope>NUCLEOTIDE SEQUENCE [LARGE SCALE GENOMIC DNA]</scope>
    <source>
        <strain evidence="3">DSM 19608</strain>
    </source>
</reference>
<keyword evidence="3" id="KW-1185">Reference proteome</keyword>
<sequence length="201" mass="22180">MVLLGAKQKQWGSSLVEFMIASLVGAIALGMIGSLFLSNQKASLQRSKEIMLLQQMSVVLHQMKSDVLRAGYNHLDNHSIKLSGADSLLFVEPNQIGYVYQNPMAVSASVSNTVYRFDNNALKYCQKSRTEVLSTTSAATGCFNLFDPKQVKVIRFAVQYEPVFGESVQSGVISIVLSAALVKTPSVSQTMKLRLIQRNWQ</sequence>
<organism evidence="2 3">
    <name type="scientific">Vibrio cincinnatiensis DSM 19608</name>
    <dbReference type="NCBI Taxonomy" id="1123491"/>
    <lineage>
        <taxon>Bacteria</taxon>
        <taxon>Pseudomonadati</taxon>
        <taxon>Pseudomonadota</taxon>
        <taxon>Gammaproteobacteria</taxon>
        <taxon>Vibrionales</taxon>
        <taxon>Vibrionaceae</taxon>
        <taxon>Vibrio</taxon>
    </lineage>
</organism>
<evidence type="ECO:0000313" key="2">
    <source>
        <dbReference type="EMBL" id="SKA25859.1"/>
    </source>
</evidence>
<proteinExistence type="predicted"/>
<keyword evidence="1" id="KW-0812">Transmembrane</keyword>
<keyword evidence="1" id="KW-0472">Membrane</keyword>
<evidence type="ECO:0000256" key="1">
    <source>
        <dbReference type="SAM" id="Phobius"/>
    </source>
</evidence>
<keyword evidence="1" id="KW-1133">Transmembrane helix</keyword>